<dbReference type="PROSITE" id="PS50055">
    <property type="entry name" value="TYR_PHOSPHATASE_PTP"/>
    <property type="match status" value="1"/>
</dbReference>
<dbReference type="OrthoDB" id="8815311at2759"/>
<dbReference type="EC" id="3.1.3.48" evidence="2"/>
<feature type="domain" description="Tyrosine specific protein phosphatases" evidence="15">
    <location>
        <begin position="488"/>
        <end position="573"/>
    </location>
</feature>
<dbReference type="InterPro" id="IPR036860">
    <property type="entry name" value="SH2_dom_sf"/>
</dbReference>
<dbReference type="FunFam" id="3.30.505.10:FF:000018">
    <property type="entry name" value="Tyrosine-protein phosphatase non-receptor type"/>
    <property type="match status" value="1"/>
</dbReference>
<dbReference type="SUPFAM" id="SSF52799">
    <property type="entry name" value="(Phosphotyrosine protein) phosphatases II"/>
    <property type="match status" value="1"/>
</dbReference>
<evidence type="ECO:0000256" key="9">
    <source>
        <dbReference type="ARBA" id="ARBA00034734"/>
    </source>
</evidence>
<dbReference type="GO" id="GO:0048666">
    <property type="term" value="P:neuron development"/>
    <property type="evidence" value="ECO:0007669"/>
    <property type="project" value="UniProtKB-ARBA"/>
</dbReference>
<dbReference type="PRINTS" id="PR00401">
    <property type="entry name" value="SH2DOMAIN"/>
</dbReference>
<evidence type="ECO:0000256" key="3">
    <source>
        <dbReference type="ARBA" id="ARBA00022490"/>
    </source>
</evidence>
<dbReference type="Pfam" id="PF00102">
    <property type="entry name" value="Y_phosphatase"/>
    <property type="match status" value="1"/>
</dbReference>
<evidence type="ECO:0000256" key="10">
    <source>
        <dbReference type="ARBA" id="ARBA00051722"/>
    </source>
</evidence>
<dbReference type="SUPFAM" id="SSF55550">
    <property type="entry name" value="SH2 domain"/>
    <property type="match status" value="2"/>
</dbReference>
<keyword evidence="3" id="KW-0963">Cytoplasm</keyword>
<comment type="subcellular location">
    <subcellularLocation>
        <location evidence="1">Cytoplasm</location>
    </subcellularLocation>
</comment>
<evidence type="ECO:0000256" key="12">
    <source>
        <dbReference type="SAM" id="MobiDB-lite"/>
    </source>
</evidence>
<feature type="domain" description="SH2" evidence="13">
    <location>
        <begin position="6"/>
        <end position="102"/>
    </location>
</feature>
<dbReference type="InterPro" id="IPR016130">
    <property type="entry name" value="Tyr_Pase_AS"/>
</dbReference>
<feature type="domain" description="Tyrosine-protein phosphatase" evidence="14">
    <location>
        <begin position="285"/>
        <end position="582"/>
    </location>
</feature>
<dbReference type="GO" id="GO:0030971">
    <property type="term" value="F:receptor tyrosine kinase binding"/>
    <property type="evidence" value="ECO:0007669"/>
    <property type="project" value="TreeGrafter"/>
</dbReference>
<dbReference type="PROSITE" id="PS50056">
    <property type="entry name" value="TYR_PHOSPHATASE_2"/>
    <property type="match status" value="1"/>
</dbReference>
<sequence length="683" mass="76805">MGSRRWFHPYITGVQAENLLLECGVDGSFLARRSHTDLGHFTLSARRNNAVTHIKIRSTGDYYDLYGGDTFATLYELVQHYMENLGHLRERNGEIIELKYPVSCADPTTESRWYHGHMSGREAERMLLSRGKSGSFLVRESRSKPGDFVLSVRTDDKITHVIIRCRVRSCALGLFAENHLRFFFQSGKYDVGGGTEFSTLCELVDHYWKNPMVESSGTVVHLKQPFNATRIAASQIDTRYRELKKDNSSGSDHKDADKVGLDFYVSDKQVSISTVSTCTGGKAGFWEEFESLQEQECKHLYSSVPGDEGSPDRTFTRKEGQKPENRGKNRYKNILPFDHSRVKLKDADPDVPGSEYINANYIKADEEVVGEGASQNMYIATQGCLTATMNDFWKMVWQENTRVIVMTTKEVERGRNKCVRYWPEEQGQTETYGDIVVKMTKESCTTDFALREFSVHSTKVDDSPRMIYHYHFLVWPDHGVPSDPGCVLNFLMEVNSRQRSTAQSNGDDASGEAGPMIVHCSAGIGRTGTFIVIDMILDQIVRQGLNTEIDIQRTVLSVRAQRSGMVQTVAQYKFVYSAVKQYVETFSQRMEAGQKSMQFGHEYTNIKYSSEGMMDPTRSLSMSSLSLSSPGPLATPSHILPPPYEDARHSFKAPTSSKTGRSWAGGTPKIGPPPNFIPPPPKA</sequence>
<feature type="compositionally biased region" description="Low complexity" evidence="12">
    <location>
        <begin position="619"/>
        <end position="629"/>
    </location>
</feature>
<dbReference type="FunFam" id="3.30.505.10:FF:000012">
    <property type="entry name" value="Tyrosine-protein phosphatase non-receptor type"/>
    <property type="match status" value="1"/>
</dbReference>
<proteinExistence type="inferred from homology"/>
<feature type="compositionally biased region" description="Pro residues" evidence="12">
    <location>
        <begin position="670"/>
        <end position="683"/>
    </location>
</feature>
<dbReference type="CDD" id="cd10340">
    <property type="entry name" value="SH2_N-SH2_SHP_like"/>
    <property type="match status" value="1"/>
</dbReference>
<feature type="compositionally biased region" description="Basic and acidic residues" evidence="12">
    <location>
        <begin position="310"/>
        <end position="327"/>
    </location>
</feature>
<comment type="catalytic activity">
    <reaction evidence="10">
        <text>O-phospho-L-tyrosyl-[protein] + H2O = L-tyrosyl-[protein] + phosphate</text>
        <dbReference type="Rhea" id="RHEA:10684"/>
        <dbReference type="Rhea" id="RHEA-COMP:10136"/>
        <dbReference type="Rhea" id="RHEA-COMP:20101"/>
        <dbReference type="ChEBI" id="CHEBI:15377"/>
        <dbReference type="ChEBI" id="CHEBI:43474"/>
        <dbReference type="ChEBI" id="CHEBI:46858"/>
        <dbReference type="ChEBI" id="CHEBI:61978"/>
        <dbReference type="EC" id="3.1.3.48"/>
    </reaction>
</comment>
<evidence type="ECO:0000313" key="16">
    <source>
        <dbReference type="EMBL" id="CAD7275015.1"/>
    </source>
</evidence>
<keyword evidence="6" id="KW-0378">Hydrolase</keyword>
<feature type="domain" description="SH2" evidence="13">
    <location>
        <begin position="113"/>
        <end position="226"/>
    </location>
</feature>
<dbReference type="PRINTS" id="PR00700">
    <property type="entry name" value="PRTYPHPHTASE"/>
</dbReference>
<dbReference type="InterPro" id="IPR003595">
    <property type="entry name" value="Tyr_Pase_cat"/>
</dbReference>
<dbReference type="EMBL" id="CAJPEX010000342">
    <property type="protein sequence ID" value="CAG0915167.1"/>
    <property type="molecule type" value="Genomic_DNA"/>
</dbReference>
<dbReference type="SMART" id="SM00194">
    <property type="entry name" value="PTPc"/>
    <property type="match status" value="1"/>
</dbReference>
<dbReference type="GO" id="GO:0005737">
    <property type="term" value="C:cytoplasm"/>
    <property type="evidence" value="ECO:0007669"/>
    <property type="project" value="UniProtKB-SubCell"/>
</dbReference>
<evidence type="ECO:0000256" key="7">
    <source>
        <dbReference type="ARBA" id="ARBA00022912"/>
    </source>
</evidence>
<dbReference type="InterPro" id="IPR000242">
    <property type="entry name" value="PTP_cat"/>
</dbReference>
<dbReference type="Gene3D" id="3.90.190.10">
    <property type="entry name" value="Protein tyrosine phosphatase superfamily"/>
    <property type="match status" value="1"/>
</dbReference>
<dbReference type="GO" id="GO:0050839">
    <property type="term" value="F:cell adhesion molecule binding"/>
    <property type="evidence" value="ECO:0007669"/>
    <property type="project" value="TreeGrafter"/>
</dbReference>
<dbReference type="InterPro" id="IPR000980">
    <property type="entry name" value="SH2"/>
</dbReference>
<dbReference type="SMART" id="SM00404">
    <property type="entry name" value="PTPc_motif"/>
    <property type="match status" value="1"/>
</dbReference>
<evidence type="ECO:0000256" key="1">
    <source>
        <dbReference type="ARBA" id="ARBA00004496"/>
    </source>
</evidence>
<dbReference type="SMART" id="SM00252">
    <property type="entry name" value="SH2"/>
    <property type="match status" value="2"/>
</dbReference>
<dbReference type="AlphaFoldDB" id="A0A7R9BI57"/>
<evidence type="ECO:0000313" key="17">
    <source>
        <dbReference type="Proteomes" id="UP000678499"/>
    </source>
</evidence>
<accession>A0A7R9BI57</accession>
<feature type="region of interest" description="Disordered" evidence="12">
    <location>
        <begin position="302"/>
        <end position="331"/>
    </location>
</feature>
<dbReference type="InterPro" id="IPR029021">
    <property type="entry name" value="Prot-tyrosine_phosphatase-like"/>
</dbReference>
<comment type="similarity">
    <text evidence="9">Belongs to the protein-tyrosine phosphatase family. Non-receptor class 4 subfamily.</text>
</comment>
<dbReference type="Gene3D" id="3.30.505.10">
    <property type="entry name" value="SH2 domain"/>
    <property type="match status" value="2"/>
</dbReference>
<dbReference type="CDD" id="cd14544">
    <property type="entry name" value="PTPc-N11_6"/>
    <property type="match status" value="1"/>
</dbReference>
<dbReference type="PANTHER" id="PTHR46559">
    <property type="entry name" value="TYROSINE-PROTEIN PHOSPHATASE NON-RECEPTOR TYPE 11"/>
    <property type="match status" value="1"/>
</dbReference>
<dbReference type="PROSITE" id="PS00383">
    <property type="entry name" value="TYR_PHOSPHATASE_1"/>
    <property type="match status" value="1"/>
</dbReference>
<reference evidence="16" key="1">
    <citation type="submission" date="2020-11" db="EMBL/GenBank/DDBJ databases">
        <authorList>
            <person name="Tran Van P."/>
        </authorList>
    </citation>
    <scope>NUCLEOTIDE SEQUENCE</scope>
</reference>
<keyword evidence="8 11" id="KW-0727">SH2 domain</keyword>
<organism evidence="16">
    <name type="scientific">Notodromas monacha</name>
    <dbReference type="NCBI Taxonomy" id="399045"/>
    <lineage>
        <taxon>Eukaryota</taxon>
        <taxon>Metazoa</taxon>
        <taxon>Ecdysozoa</taxon>
        <taxon>Arthropoda</taxon>
        <taxon>Crustacea</taxon>
        <taxon>Oligostraca</taxon>
        <taxon>Ostracoda</taxon>
        <taxon>Podocopa</taxon>
        <taxon>Podocopida</taxon>
        <taxon>Cypridocopina</taxon>
        <taxon>Cypridoidea</taxon>
        <taxon>Cyprididae</taxon>
        <taxon>Notodromas</taxon>
    </lineage>
</organism>
<evidence type="ECO:0000256" key="8">
    <source>
        <dbReference type="ARBA" id="ARBA00022999"/>
    </source>
</evidence>
<dbReference type="GO" id="GO:0004726">
    <property type="term" value="F:non-membrane spanning protein tyrosine phosphatase activity"/>
    <property type="evidence" value="ECO:0007669"/>
    <property type="project" value="TreeGrafter"/>
</dbReference>
<dbReference type="GO" id="GO:0070374">
    <property type="term" value="P:positive regulation of ERK1 and ERK2 cascade"/>
    <property type="evidence" value="ECO:0007669"/>
    <property type="project" value="TreeGrafter"/>
</dbReference>
<dbReference type="PANTHER" id="PTHR46559:SF3">
    <property type="entry name" value="TYROSINE-PROTEIN PHOSPHATASE NON-RECEPTOR TYPE"/>
    <property type="match status" value="1"/>
</dbReference>
<evidence type="ECO:0000259" key="14">
    <source>
        <dbReference type="PROSITE" id="PS50055"/>
    </source>
</evidence>
<evidence type="ECO:0000256" key="2">
    <source>
        <dbReference type="ARBA" id="ARBA00013064"/>
    </source>
</evidence>
<keyword evidence="5" id="KW-0677">Repeat</keyword>
<evidence type="ECO:0000256" key="5">
    <source>
        <dbReference type="ARBA" id="ARBA00022737"/>
    </source>
</evidence>
<gene>
    <name evidence="16" type="ORF">NMOB1V02_LOCUS2824</name>
</gene>
<evidence type="ECO:0000256" key="6">
    <source>
        <dbReference type="ARBA" id="ARBA00022801"/>
    </source>
</evidence>
<protein>
    <recommendedName>
        <fullName evidence="2">protein-tyrosine-phosphatase</fullName>
        <ecNumber evidence="2">3.1.3.48</ecNumber>
    </recommendedName>
</protein>
<dbReference type="EMBL" id="OA882379">
    <property type="protein sequence ID" value="CAD7275015.1"/>
    <property type="molecule type" value="Genomic_DNA"/>
</dbReference>
<keyword evidence="4" id="KW-0597">Phosphoprotein</keyword>
<evidence type="ECO:0000256" key="4">
    <source>
        <dbReference type="ARBA" id="ARBA00022553"/>
    </source>
</evidence>
<dbReference type="Pfam" id="PF00017">
    <property type="entry name" value="SH2"/>
    <property type="match status" value="2"/>
</dbReference>
<keyword evidence="17" id="KW-1185">Reference proteome</keyword>
<dbReference type="PROSITE" id="PS50001">
    <property type="entry name" value="SH2"/>
    <property type="match status" value="2"/>
</dbReference>
<evidence type="ECO:0000256" key="11">
    <source>
        <dbReference type="PROSITE-ProRule" id="PRU00191"/>
    </source>
</evidence>
<name>A0A7R9BI57_9CRUS</name>
<evidence type="ECO:0000259" key="13">
    <source>
        <dbReference type="PROSITE" id="PS50001"/>
    </source>
</evidence>
<evidence type="ECO:0000259" key="15">
    <source>
        <dbReference type="PROSITE" id="PS50056"/>
    </source>
</evidence>
<dbReference type="CDD" id="cd09931">
    <property type="entry name" value="SH2_C-SH2_SHP_like"/>
    <property type="match status" value="1"/>
</dbReference>
<feature type="region of interest" description="Disordered" evidence="12">
    <location>
        <begin position="617"/>
        <end position="683"/>
    </location>
</feature>
<keyword evidence="7" id="KW-0904">Protein phosphatase</keyword>
<dbReference type="FunFam" id="3.90.190.10:FF:000045">
    <property type="entry name" value="Tyrosine-protein phosphatase non-receptor type 12"/>
    <property type="match status" value="1"/>
</dbReference>
<dbReference type="InterPro" id="IPR000387">
    <property type="entry name" value="Tyr_Pase_dom"/>
</dbReference>
<dbReference type="Proteomes" id="UP000678499">
    <property type="component" value="Unassembled WGS sequence"/>
</dbReference>